<evidence type="ECO:0008006" key="3">
    <source>
        <dbReference type="Google" id="ProtNLM"/>
    </source>
</evidence>
<protein>
    <recommendedName>
        <fullName evidence="3">Nucleotidyl transferase AbiEii/AbiGii toxin family protein</fullName>
    </recommendedName>
</protein>
<sequence>MVIANKIEQNADSLHFDALPKATLRALKKCAEINLFSRGGWYLAGGTALALQTGHRKSVDLDFFTEKKKFAEKKIEIVLSSQGKWITTSLRKGTLYGEFVGAKMSFIAYPFFAPARPKRKYGTIAIMTPLDIAIIKIIAISQRGRKRDFFDLYWICQNIQPLSEIIPRVHKQYIIHQNLTHILKSLVYFGDAESDPEPEIYFKANWNMVKKFFRKEIPIITHKILKF</sequence>
<name>A0A0G0T619_9BACT</name>
<dbReference type="Pfam" id="PF08843">
    <property type="entry name" value="AbiEii"/>
    <property type="match status" value="2"/>
</dbReference>
<dbReference type="AlphaFoldDB" id="A0A0G0T619"/>
<organism evidence="1 2">
    <name type="scientific">Candidatus Nomurabacteria bacterium GW2011_GWB1_40_7</name>
    <dbReference type="NCBI Taxonomy" id="1618744"/>
    <lineage>
        <taxon>Bacteria</taxon>
        <taxon>Candidatus Nomuraibacteriota</taxon>
    </lineage>
</organism>
<dbReference type="PATRIC" id="fig|1618744.3.peg.463"/>
<comment type="caution">
    <text evidence="1">The sequence shown here is derived from an EMBL/GenBank/DDBJ whole genome shotgun (WGS) entry which is preliminary data.</text>
</comment>
<reference evidence="1 2" key="1">
    <citation type="journal article" date="2015" name="Nature">
        <title>rRNA introns, odd ribosomes, and small enigmatic genomes across a large radiation of phyla.</title>
        <authorList>
            <person name="Brown C.T."/>
            <person name="Hug L.A."/>
            <person name="Thomas B.C."/>
            <person name="Sharon I."/>
            <person name="Castelle C.J."/>
            <person name="Singh A."/>
            <person name="Wilkins M.J."/>
            <person name="Williams K.H."/>
            <person name="Banfield J.F."/>
        </authorList>
    </citation>
    <scope>NUCLEOTIDE SEQUENCE [LARGE SCALE GENOMIC DNA]</scope>
</reference>
<dbReference type="Proteomes" id="UP000034452">
    <property type="component" value="Unassembled WGS sequence"/>
</dbReference>
<evidence type="ECO:0000313" key="1">
    <source>
        <dbReference type="EMBL" id="KKR70136.1"/>
    </source>
</evidence>
<accession>A0A0G0T619</accession>
<dbReference type="InterPro" id="IPR014942">
    <property type="entry name" value="AbiEii"/>
</dbReference>
<dbReference type="EMBL" id="LBZL01000013">
    <property type="protein sequence ID" value="KKR70136.1"/>
    <property type="molecule type" value="Genomic_DNA"/>
</dbReference>
<evidence type="ECO:0000313" key="2">
    <source>
        <dbReference type="Proteomes" id="UP000034452"/>
    </source>
</evidence>
<gene>
    <name evidence="1" type="ORF">UU13_C0013G0016</name>
</gene>
<proteinExistence type="predicted"/>